<dbReference type="EMBL" id="ML210264">
    <property type="protein sequence ID" value="TFK21588.1"/>
    <property type="molecule type" value="Genomic_DNA"/>
</dbReference>
<dbReference type="InterPro" id="IPR035810">
    <property type="entry name" value="PEBP_euk"/>
</dbReference>
<reference evidence="3 4" key="1">
    <citation type="journal article" date="2019" name="Nat. Ecol. Evol.">
        <title>Megaphylogeny resolves global patterns of mushroom evolution.</title>
        <authorList>
            <person name="Varga T."/>
            <person name="Krizsan K."/>
            <person name="Foldi C."/>
            <person name="Dima B."/>
            <person name="Sanchez-Garcia M."/>
            <person name="Sanchez-Ramirez S."/>
            <person name="Szollosi G.J."/>
            <person name="Szarkandi J.G."/>
            <person name="Papp V."/>
            <person name="Albert L."/>
            <person name="Andreopoulos W."/>
            <person name="Angelini C."/>
            <person name="Antonin V."/>
            <person name="Barry K.W."/>
            <person name="Bougher N.L."/>
            <person name="Buchanan P."/>
            <person name="Buyck B."/>
            <person name="Bense V."/>
            <person name="Catcheside P."/>
            <person name="Chovatia M."/>
            <person name="Cooper J."/>
            <person name="Damon W."/>
            <person name="Desjardin D."/>
            <person name="Finy P."/>
            <person name="Geml J."/>
            <person name="Haridas S."/>
            <person name="Hughes K."/>
            <person name="Justo A."/>
            <person name="Karasinski D."/>
            <person name="Kautmanova I."/>
            <person name="Kiss B."/>
            <person name="Kocsube S."/>
            <person name="Kotiranta H."/>
            <person name="LaButti K.M."/>
            <person name="Lechner B.E."/>
            <person name="Liimatainen K."/>
            <person name="Lipzen A."/>
            <person name="Lukacs Z."/>
            <person name="Mihaltcheva S."/>
            <person name="Morgado L.N."/>
            <person name="Niskanen T."/>
            <person name="Noordeloos M.E."/>
            <person name="Ohm R.A."/>
            <person name="Ortiz-Santana B."/>
            <person name="Ovrebo C."/>
            <person name="Racz N."/>
            <person name="Riley R."/>
            <person name="Savchenko A."/>
            <person name="Shiryaev A."/>
            <person name="Soop K."/>
            <person name="Spirin V."/>
            <person name="Szebenyi C."/>
            <person name="Tomsovsky M."/>
            <person name="Tulloss R.E."/>
            <person name="Uehling J."/>
            <person name="Grigoriev I.V."/>
            <person name="Vagvolgyi C."/>
            <person name="Papp T."/>
            <person name="Martin F.M."/>
            <person name="Miettinen O."/>
            <person name="Hibbett D.S."/>
            <person name="Nagy L.G."/>
        </authorList>
    </citation>
    <scope>NUCLEOTIDE SEQUENCE [LARGE SCALE GENOMIC DNA]</scope>
    <source>
        <strain evidence="3 4">CBS 121175</strain>
    </source>
</reference>
<sequence length="213" mass="23151">MADVQPGGPIPDPSTTLLAILTDGGIIPDVIPASLNFKPSVYFSTIFPGFASSKTDITLGTTYERSRTLKEPDIEVVATAPEQLEGAVPGSTKSYTLVMTDPDAPSRSDPKFGQWRHWVTTGVKLPEAASGNSFVTKSKPASTPYEGPSPPPGSGPHRYVFLLFEEPPSFSLPEDAVESSGSEKTRPKWNAMKFAEKYNLKLVRVNFFFTHQD</sequence>
<dbReference type="OrthoDB" id="2506647at2759"/>
<dbReference type="PANTHER" id="PTHR11362">
    <property type="entry name" value="PHOSPHATIDYLETHANOLAMINE-BINDING PROTEIN"/>
    <property type="match status" value="1"/>
</dbReference>
<comment type="similarity">
    <text evidence="1">Belongs to the phosphatidylethanolamine-binding protein family.</text>
</comment>
<evidence type="ECO:0000256" key="2">
    <source>
        <dbReference type="SAM" id="MobiDB-lite"/>
    </source>
</evidence>
<name>A0A5C3L045_COPMA</name>
<dbReference type="GO" id="GO:0005543">
    <property type="term" value="F:phospholipid binding"/>
    <property type="evidence" value="ECO:0007669"/>
    <property type="project" value="TreeGrafter"/>
</dbReference>
<organism evidence="3 4">
    <name type="scientific">Coprinopsis marcescibilis</name>
    <name type="common">Agaric fungus</name>
    <name type="synonym">Psathyrella marcescibilis</name>
    <dbReference type="NCBI Taxonomy" id="230819"/>
    <lineage>
        <taxon>Eukaryota</taxon>
        <taxon>Fungi</taxon>
        <taxon>Dikarya</taxon>
        <taxon>Basidiomycota</taxon>
        <taxon>Agaricomycotina</taxon>
        <taxon>Agaricomycetes</taxon>
        <taxon>Agaricomycetidae</taxon>
        <taxon>Agaricales</taxon>
        <taxon>Agaricineae</taxon>
        <taxon>Psathyrellaceae</taxon>
        <taxon>Coprinopsis</taxon>
    </lineage>
</organism>
<dbReference type="SUPFAM" id="SSF49777">
    <property type="entry name" value="PEBP-like"/>
    <property type="match status" value="1"/>
</dbReference>
<keyword evidence="4" id="KW-1185">Reference proteome</keyword>
<protein>
    <submittedName>
        <fullName evidence="3">PEBP-like protein</fullName>
    </submittedName>
</protein>
<gene>
    <name evidence="3" type="ORF">FA15DRAFT_73314</name>
</gene>
<dbReference type="CDD" id="cd00866">
    <property type="entry name" value="PEBP_euk"/>
    <property type="match status" value="1"/>
</dbReference>
<dbReference type="GO" id="GO:0030414">
    <property type="term" value="F:peptidase inhibitor activity"/>
    <property type="evidence" value="ECO:0007669"/>
    <property type="project" value="TreeGrafter"/>
</dbReference>
<dbReference type="Gene3D" id="3.90.280.10">
    <property type="entry name" value="PEBP-like"/>
    <property type="match status" value="1"/>
</dbReference>
<dbReference type="PROSITE" id="PS01220">
    <property type="entry name" value="PBP"/>
    <property type="match status" value="1"/>
</dbReference>
<dbReference type="InterPro" id="IPR008914">
    <property type="entry name" value="PEBP"/>
</dbReference>
<dbReference type="AlphaFoldDB" id="A0A5C3L045"/>
<dbReference type="InterPro" id="IPR036610">
    <property type="entry name" value="PEBP-like_sf"/>
</dbReference>
<dbReference type="Pfam" id="PF01161">
    <property type="entry name" value="PBP"/>
    <property type="match status" value="1"/>
</dbReference>
<dbReference type="InterPro" id="IPR001858">
    <property type="entry name" value="Phosphatidylethanolamine-bd_CS"/>
</dbReference>
<feature type="region of interest" description="Disordered" evidence="2">
    <location>
        <begin position="130"/>
        <end position="158"/>
    </location>
</feature>
<evidence type="ECO:0000313" key="4">
    <source>
        <dbReference type="Proteomes" id="UP000307440"/>
    </source>
</evidence>
<dbReference type="STRING" id="230819.A0A5C3L045"/>
<dbReference type="GO" id="GO:0030162">
    <property type="term" value="P:regulation of proteolysis"/>
    <property type="evidence" value="ECO:0007669"/>
    <property type="project" value="TreeGrafter"/>
</dbReference>
<dbReference type="Proteomes" id="UP000307440">
    <property type="component" value="Unassembled WGS sequence"/>
</dbReference>
<dbReference type="PANTHER" id="PTHR11362:SF148">
    <property type="entry name" value="CARBOXYPEPTIDASE Y INHIBITOR"/>
    <property type="match status" value="1"/>
</dbReference>
<evidence type="ECO:0000256" key="1">
    <source>
        <dbReference type="ARBA" id="ARBA00007091"/>
    </source>
</evidence>
<accession>A0A5C3L045</accession>
<dbReference type="GO" id="GO:0046578">
    <property type="term" value="P:regulation of Ras protein signal transduction"/>
    <property type="evidence" value="ECO:0007669"/>
    <property type="project" value="TreeGrafter"/>
</dbReference>
<proteinExistence type="inferred from homology"/>
<evidence type="ECO:0000313" key="3">
    <source>
        <dbReference type="EMBL" id="TFK21588.1"/>
    </source>
</evidence>